<dbReference type="PROSITE" id="PS52016">
    <property type="entry name" value="TONB_DEPENDENT_REC_3"/>
    <property type="match status" value="1"/>
</dbReference>
<dbReference type="GO" id="GO:0044718">
    <property type="term" value="P:siderophore transmembrane transport"/>
    <property type="evidence" value="ECO:0007669"/>
    <property type="project" value="TreeGrafter"/>
</dbReference>
<keyword evidence="6 8" id="KW-0472">Membrane</keyword>
<dbReference type="InterPro" id="IPR039426">
    <property type="entry name" value="TonB-dep_rcpt-like"/>
</dbReference>
<dbReference type="InterPro" id="IPR036942">
    <property type="entry name" value="Beta-barrel_TonB_sf"/>
</dbReference>
<dbReference type="SUPFAM" id="SSF56935">
    <property type="entry name" value="Porins"/>
    <property type="match status" value="1"/>
</dbReference>
<evidence type="ECO:0000313" key="12">
    <source>
        <dbReference type="Proteomes" id="UP001152749"/>
    </source>
</evidence>
<reference evidence="11" key="1">
    <citation type="submission" date="2022-09" db="EMBL/GenBank/DDBJ databases">
        <authorList>
            <person name="Duchaud E."/>
        </authorList>
    </citation>
    <scope>NUCLEOTIDE SEQUENCE</scope>
    <source>
        <strain evidence="11">TRV642</strain>
    </source>
</reference>
<evidence type="ECO:0000256" key="4">
    <source>
        <dbReference type="ARBA" id="ARBA00022692"/>
    </source>
</evidence>
<dbReference type="GO" id="GO:0015344">
    <property type="term" value="F:siderophore uptake transmembrane transporter activity"/>
    <property type="evidence" value="ECO:0007669"/>
    <property type="project" value="TreeGrafter"/>
</dbReference>
<keyword evidence="2 8" id="KW-0813">Transport</keyword>
<evidence type="ECO:0000313" key="11">
    <source>
        <dbReference type="EMBL" id="CAI2768443.1"/>
    </source>
</evidence>
<evidence type="ECO:0000256" key="3">
    <source>
        <dbReference type="ARBA" id="ARBA00022452"/>
    </source>
</evidence>
<keyword evidence="11" id="KW-0675">Receptor</keyword>
<dbReference type="PANTHER" id="PTHR30069">
    <property type="entry name" value="TONB-DEPENDENT OUTER MEMBRANE RECEPTOR"/>
    <property type="match status" value="1"/>
</dbReference>
<protein>
    <submittedName>
        <fullName evidence="11">TonB-dependent receptor</fullName>
    </submittedName>
</protein>
<dbReference type="Gene3D" id="2.60.40.1120">
    <property type="entry name" value="Carboxypeptidase-like, regulatory domain"/>
    <property type="match status" value="1"/>
</dbReference>
<evidence type="ECO:0000259" key="10">
    <source>
        <dbReference type="Pfam" id="PF14905"/>
    </source>
</evidence>
<dbReference type="Proteomes" id="UP001152749">
    <property type="component" value="Chromosome"/>
</dbReference>
<dbReference type="Pfam" id="PF14905">
    <property type="entry name" value="OMP_b-brl_3"/>
    <property type="match status" value="1"/>
</dbReference>
<organism evidence="11 12">
    <name type="scientific">Flavobacterium collinsii</name>
    <dbReference type="NCBI Taxonomy" id="1114861"/>
    <lineage>
        <taxon>Bacteria</taxon>
        <taxon>Pseudomonadati</taxon>
        <taxon>Bacteroidota</taxon>
        <taxon>Flavobacteriia</taxon>
        <taxon>Flavobacteriales</taxon>
        <taxon>Flavobacteriaceae</taxon>
        <taxon>Flavobacterium</taxon>
    </lineage>
</organism>
<dbReference type="AlphaFoldDB" id="A0A9W4TIZ8"/>
<dbReference type="InterPro" id="IPR037066">
    <property type="entry name" value="Plug_dom_sf"/>
</dbReference>
<dbReference type="EMBL" id="OX336425">
    <property type="protein sequence ID" value="CAI2768443.1"/>
    <property type="molecule type" value="Genomic_DNA"/>
</dbReference>
<gene>
    <name evidence="11" type="ORF">TRV642_3681</name>
</gene>
<name>A0A9W4TIZ8_9FLAO</name>
<feature type="domain" description="TonB-dependent receptor plug" evidence="9">
    <location>
        <begin position="121"/>
        <end position="222"/>
    </location>
</feature>
<accession>A0A9W4TIZ8</accession>
<evidence type="ECO:0000256" key="2">
    <source>
        <dbReference type="ARBA" id="ARBA00022448"/>
    </source>
</evidence>
<keyword evidence="7 8" id="KW-0998">Cell outer membrane</keyword>
<comment type="subcellular location">
    <subcellularLocation>
        <location evidence="1 8">Cell outer membrane</location>
        <topology evidence="1 8">Multi-pass membrane protein</topology>
    </subcellularLocation>
</comment>
<keyword evidence="5" id="KW-0732">Signal</keyword>
<evidence type="ECO:0000256" key="1">
    <source>
        <dbReference type="ARBA" id="ARBA00004571"/>
    </source>
</evidence>
<dbReference type="Pfam" id="PF07715">
    <property type="entry name" value="Plug"/>
    <property type="match status" value="1"/>
</dbReference>
<dbReference type="InterPro" id="IPR008969">
    <property type="entry name" value="CarboxyPept-like_regulatory"/>
</dbReference>
<dbReference type="InterPro" id="IPR012910">
    <property type="entry name" value="Plug_dom"/>
</dbReference>
<keyword evidence="4 8" id="KW-0812">Transmembrane</keyword>
<dbReference type="Gene3D" id="2.40.170.20">
    <property type="entry name" value="TonB-dependent receptor, beta-barrel domain"/>
    <property type="match status" value="1"/>
</dbReference>
<comment type="similarity">
    <text evidence="8">Belongs to the TonB-dependent receptor family.</text>
</comment>
<dbReference type="SUPFAM" id="SSF49464">
    <property type="entry name" value="Carboxypeptidase regulatory domain-like"/>
    <property type="match status" value="1"/>
</dbReference>
<proteinExistence type="inferred from homology"/>
<dbReference type="GO" id="GO:0009279">
    <property type="term" value="C:cell outer membrane"/>
    <property type="evidence" value="ECO:0007669"/>
    <property type="project" value="UniProtKB-SubCell"/>
</dbReference>
<dbReference type="InterPro" id="IPR041700">
    <property type="entry name" value="OMP_b-brl_3"/>
</dbReference>
<dbReference type="KEGG" id="fcs:TRV642_3681"/>
<evidence type="ECO:0000256" key="8">
    <source>
        <dbReference type="PROSITE-ProRule" id="PRU01360"/>
    </source>
</evidence>
<evidence type="ECO:0000256" key="6">
    <source>
        <dbReference type="ARBA" id="ARBA00023136"/>
    </source>
</evidence>
<keyword evidence="3 8" id="KW-1134">Transmembrane beta strand</keyword>
<dbReference type="Gene3D" id="2.170.130.10">
    <property type="entry name" value="TonB-dependent receptor, plug domain"/>
    <property type="match status" value="1"/>
</dbReference>
<feature type="domain" description="Outer membrane protein beta-barrel" evidence="10">
    <location>
        <begin position="582"/>
        <end position="785"/>
    </location>
</feature>
<evidence type="ECO:0000256" key="5">
    <source>
        <dbReference type="ARBA" id="ARBA00022729"/>
    </source>
</evidence>
<dbReference type="RefSeq" id="WP_263361057.1">
    <property type="nucleotide sequence ID" value="NZ_OX336425.1"/>
</dbReference>
<dbReference type="Pfam" id="PF13715">
    <property type="entry name" value="CarbopepD_reg_2"/>
    <property type="match status" value="1"/>
</dbReference>
<sequence length="802" mass="90474">MRFLLLLLTFIHFSGWSQNGNIKGKVTFGNAESAFGASVTIAGTQKFAIVGNDGQFEIKNVAYGNYTLEITSLEAKTKTIKVVVNSPTVPVNILLEKSTDPKALKEVVIKKNSVKKEIMNKGFSVNVIETKEAATRNIQTNELLDRSAGVRIRQNGGLGASVNYNLNGMSGNAIRIFIDGIPLDTYGSSFSLNSIPPALIERIEVYKGVTPAELADDALGGAINVILKKGAKNTLNASLSYGSFNTIQSNFNTTYRDKSGFTVKGSGFYNYSDNDYEIWGRFVYNIAPDGTREAARVKRFENRYRSYGGRFEAGFTNVKWADNFLIGLNVSEDHNQIQHGQYMTKPYKGRFSEADATVLSLNYSKKDFLFKKIDFSTNTVFSNKHEVVNDTVRTVYNWSGEKVIDLRTGKPLLSHTGAQQAGPTINNISENILSSRTVLTYNLNEKNRFIFSNLFYTLDRNEDDLIKPEFQKDFEATFDLQKTVTSLAYEMQAFDSRLRTNIFGKFYEQKVNHRKPELVTQNGQTTVVERIIKSTTPLFGYGLAASYFVTPEIMITASAEKAVRLAAANEMFGRPSENVLANPNLKPEQSNNFNLGLQFGPYAINMHKISVAATGFSRNTRDRIVRVSNDRVNDAIQVLPFDNLGRAQSIGYEASFNYSYNDRLFVSMNMSKFNSLYKKKYDDNGKELDFYNRQIPNEPFFTVNGNVQYNFKELIQKNSQLNLYYNFGYVDPFPTIWIDVPDSKTPAQFAQDLGLSYVFPNKQFVLSLDAKNIFDKQVFDNYAVQKPGRAFYLKLNYTLNNF</sequence>
<dbReference type="PANTHER" id="PTHR30069:SF29">
    <property type="entry name" value="HEMOGLOBIN AND HEMOGLOBIN-HAPTOGLOBIN-BINDING PROTEIN 1-RELATED"/>
    <property type="match status" value="1"/>
</dbReference>
<evidence type="ECO:0000259" key="9">
    <source>
        <dbReference type="Pfam" id="PF07715"/>
    </source>
</evidence>
<evidence type="ECO:0000256" key="7">
    <source>
        <dbReference type="ARBA" id="ARBA00023237"/>
    </source>
</evidence>